<proteinExistence type="predicted"/>
<dbReference type="Proteomes" id="UP000191133">
    <property type="component" value="Unassembled WGS sequence"/>
</dbReference>
<organism evidence="2 3">
    <name type="scientific">Stenotrophomonas indicatrix</name>
    <dbReference type="NCBI Taxonomy" id="2045451"/>
    <lineage>
        <taxon>Bacteria</taxon>
        <taxon>Pseudomonadati</taxon>
        <taxon>Pseudomonadota</taxon>
        <taxon>Gammaproteobacteria</taxon>
        <taxon>Lysobacterales</taxon>
        <taxon>Lysobacteraceae</taxon>
        <taxon>Stenotrophomonas</taxon>
    </lineage>
</organism>
<sequence length="65" mass="7142">MKEEIFSAVGAAAAKSAPPVTVAGALAAGITLDRLVVVLTIIYLAAQIAYLCWRWLREWRRKGRE</sequence>
<name>A0A1W1H3A5_9GAMM</name>
<dbReference type="GeneID" id="64105848"/>
<protein>
    <submittedName>
        <fullName evidence="2">Phage holin T7 family, holin superfamily II</fullName>
    </submittedName>
</protein>
<dbReference type="AlphaFoldDB" id="A0A1W1H3A5"/>
<gene>
    <name evidence="2" type="ORF">SAMN04488690_3847</name>
</gene>
<keyword evidence="1" id="KW-0812">Transmembrane</keyword>
<reference evidence="3" key="1">
    <citation type="submission" date="2016-10" db="EMBL/GenBank/DDBJ databases">
        <authorList>
            <person name="Varghese N."/>
        </authorList>
    </citation>
    <scope>NUCLEOTIDE SEQUENCE [LARGE SCALE GENOMIC DNA]</scope>
    <source>
        <strain evidence="3">92MFCol6.1</strain>
    </source>
</reference>
<dbReference type="RefSeq" id="WP_025874660.1">
    <property type="nucleotide sequence ID" value="NZ_CBXW010000004.1"/>
</dbReference>
<feature type="transmembrane region" description="Helical" evidence="1">
    <location>
        <begin position="37"/>
        <end position="56"/>
    </location>
</feature>
<evidence type="ECO:0000313" key="2">
    <source>
        <dbReference type="EMBL" id="SLM26089.1"/>
    </source>
</evidence>
<accession>A0A1W1H3A5</accession>
<keyword evidence="1" id="KW-1133">Transmembrane helix</keyword>
<evidence type="ECO:0000313" key="3">
    <source>
        <dbReference type="Proteomes" id="UP000191133"/>
    </source>
</evidence>
<dbReference type="EMBL" id="FWEU01000006">
    <property type="protein sequence ID" value="SLM26089.1"/>
    <property type="molecule type" value="Genomic_DNA"/>
</dbReference>
<keyword evidence="1" id="KW-0472">Membrane</keyword>
<evidence type="ECO:0000256" key="1">
    <source>
        <dbReference type="SAM" id="Phobius"/>
    </source>
</evidence>